<sequence>MSELKTADAQYTIRGDNHLAIDQEGAMVHADAKAESVVEAVQHDYVGKPTDEELSTLRRVSGSIPITAYVFCFVKFCERGSYYSATGVISNFVNRKLPVGKNGYGAPPKGTQQTASALGLAQVISRSYNLREIQSELRSDCDKRVMDLNYYNR</sequence>
<gene>
    <name evidence="1" type="ORF">NA56DRAFT_694276</name>
</gene>
<dbReference type="EMBL" id="KZ613524">
    <property type="protein sequence ID" value="PMD14240.1"/>
    <property type="molecule type" value="Genomic_DNA"/>
</dbReference>
<accession>A0A2J6PJP2</accession>
<evidence type="ECO:0000313" key="1">
    <source>
        <dbReference type="EMBL" id="PMD14240.1"/>
    </source>
</evidence>
<dbReference type="AlphaFoldDB" id="A0A2J6PJP2"/>
<proteinExistence type="predicted"/>
<dbReference type="Proteomes" id="UP000235672">
    <property type="component" value="Unassembled WGS sequence"/>
</dbReference>
<protein>
    <submittedName>
        <fullName evidence="1">Uncharacterized protein</fullName>
    </submittedName>
</protein>
<dbReference type="OrthoDB" id="8904098at2759"/>
<reference evidence="1 2" key="1">
    <citation type="submission" date="2016-05" db="EMBL/GenBank/DDBJ databases">
        <title>A degradative enzymes factory behind the ericoid mycorrhizal symbiosis.</title>
        <authorList>
            <consortium name="DOE Joint Genome Institute"/>
            <person name="Martino E."/>
            <person name="Morin E."/>
            <person name="Grelet G."/>
            <person name="Kuo A."/>
            <person name="Kohler A."/>
            <person name="Daghino S."/>
            <person name="Barry K."/>
            <person name="Choi C."/>
            <person name="Cichocki N."/>
            <person name="Clum A."/>
            <person name="Copeland A."/>
            <person name="Hainaut M."/>
            <person name="Haridas S."/>
            <person name="Labutti K."/>
            <person name="Lindquist E."/>
            <person name="Lipzen A."/>
            <person name="Khouja H.-R."/>
            <person name="Murat C."/>
            <person name="Ohm R."/>
            <person name="Olson A."/>
            <person name="Spatafora J."/>
            <person name="Veneault-Fourrey C."/>
            <person name="Henrissat B."/>
            <person name="Grigoriev I."/>
            <person name="Martin F."/>
            <person name="Perotto S."/>
        </authorList>
    </citation>
    <scope>NUCLEOTIDE SEQUENCE [LARGE SCALE GENOMIC DNA]</scope>
    <source>
        <strain evidence="1 2">UAMH 7357</strain>
    </source>
</reference>
<name>A0A2J6PJP2_9HELO</name>
<organism evidence="1 2">
    <name type="scientific">Hyaloscypha hepaticicola</name>
    <dbReference type="NCBI Taxonomy" id="2082293"/>
    <lineage>
        <taxon>Eukaryota</taxon>
        <taxon>Fungi</taxon>
        <taxon>Dikarya</taxon>
        <taxon>Ascomycota</taxon>
        <taxon>Pezizomycotina</taxon>
        <taxon>Leotiomycetes</taxon>
        <taxon>Helotiales</taxon>
        <taxon>Hyaloscyphaceae</taxon>
        <taxon>Hyaloscypha</taxon>
    </lineage>
</organism>
<evidence type="ECO:0000313" key="2">
    <source>
        <dbReference type="Proteomes" id="UP000235672"/>
    </source>
</evidence>
<keyword evidence="2" id="KW-1185">Reference proteome</keyword>